<dbReference type="PROSITE" id="PS50966">
    <property type="entry name" value="ZF_SWIM"/>
    <property type="match status" value="1"/>
</dbReference>
<evidence type="ECO:0000256" key="2">
    <source>
        <dbReference type="ARBA" id="ARBA00022670"/>
    </source>
</evidence>
<keyword evidence="3" id="KW-0378">Hydrolase</keyword>
<dbReference type="OrthoDB" id="124789at2759"/>
<keyword evidence="4" id="KW-0479">Metal-binding</keyword>
<reference evidence="9" key="1">
    <citation type="submission" date="2011-12" db="EMBL/GenBank/DDBJ databases">
        <authorList>
            <consortium name="The Broad Institute Genome Sequencing Platform"/>
            <person name="Russ C."/>
            <person name="Tyler B."/>
            <person name="Panabieres F."/>
            <person name="Shan W."/>
            <person name="Tripathy S."/>
            <person name="Grunwald N."/>
            <person name="Machado M."/>
            <person name="Young S.K."/>
            <person name="Zeng Q."/>
            <person name="Gargeya S."/>
            <person name="Fitzgerald M."/>
            <person name="Haas B."/>
            <person name="Abouelleil A."/>
            <person name="Alvarado L."/>
            <person name="Arachchi H.M."/>
            <person name="Berlin A."/>
            <person name="Chapman S.B."/>
            <person name="Gearin G."/>
            <person name="Goldberg J."/>
            <person name="Griggs A."/>
            <person name="Gujja S."/>
            <person name="Hansen M."/>
            <person name="Heiman D."/>
            <person name="Howarth C."/>
            <person name="Larimer J."/>
            <person name="Lui A."/>
            <person name="MacDonald P.J.P."/>
            <person name="McCowen C."/>
            <person name="Montmayeur A."/>
            <person name="Murphy C."/>
            <person name="Neiman D."/>
            <person name="Pearson M."/>
            <person name="Priest M."/>
            <person name="Roberts A."/>
            <person name="Saif S."/>
            <person name="Shea T."/>
            <person name="Sisk P."/>
            <person name="Stolte C."/>
            <person name="Sykes S."/>
            <person name="Wortman J."/>
            <person name="Nusbaum C."/>
            <person name="Birren B."/>
        </authorList>
    </citation>
    <scope>NUCLEOTIDE SEQUENCE [LARGE SCALE GENOMIC DNA]</scope>
    <source>
        <strain evidence="9">INRA-310</strain>
    </source>
</reference>
<protein>
    <recommendedName>
        <fullName evidence="10">SWIM-type domain-containing protein</fullName>
    </recommendedName>
</protein>
<name>W2QCM6_PHYN3</name>
<evidence type="ECO:0000256" key="1">
    <source>
        <dbReference type="ARBA" id="ARBA00005234"/>
    </source>
</evidence>
<accession>W2QCM6</accession>
<evidence type="ECO:0000256" key="4">
    <source>
        <dbReference type="PROSITE-ProRule" id="PRU00325"/>
    </source>
</evidence>
<keyword evidence="2" id="KW-0645">Protease</keyword>
<dbReference type="Proteomes" id="UP000018817">
    <property type="component" value="Unassembled WGS sequence"/>
</dbReference>
<dbReference type="PANTHER" id="PTHR31569:SF4">
    <property type="entry name" value="SWIM-TYPE DOMAIN-CONTAINING PROTEIN"/>
    <property type="match status" value="1"/>
</dbReference>
<dbReference type="InterPro" id="IPR003653">
    <property type="entry name" value="Peptidase_C48_C"/>
</dbReference>
<comment type="similarity">
    <text evidence="1">Belongs to the peptidase C48 family.</text>
</comment>
<evidence type="ECO:0000259" key="7">
    <source>
        <dbReference type="PROSITE" id="PS50966"/>
    </source>
</evidence>
<sequence>MLSVGAKRSRIYDYLLEHDQNVIQVDVDNLVRDHSSAVSRSDDNDATAREIALFSALDPENLSSVAETESGETGVISLTSAHMRRMFGRFSEVLLIDCSHKTNRYNYQLLTFMGMNEFGEGAVVQQSLIEANGDWHMERAIDHFKRSHPTRIDLLRVIMVDKDLNEIRVLETNFPGARILVCHFHVIKYMKEMRAKPEFGKISSEDASQIDGAVHKMIYAACEELYKASRDALQGICARIGLNGFYEYFLKNWDSCQDRWVYYLRSKLPHFRNHTNNRLESFFGKLKDAVDGSMSMAACVKALVANDRRVENEYKYRLSRIGRFTNSGYDEEMSTVLRFTTHYVAGQIEQQYATALSKADSYNYVEDQENSGVVVVNGVFSEHKLSLADWRCDCEFSMSMKLPCRHAIAYRKHCNASGPLIPWSGIDERWTTTAQALKKVKQFSYEKFDDEGEGGPKKKLRTQSERYREAVRATHLIANEMAEIEDEDEFESMLKFVLDQWRNVRQRKRVAVRQQVGVASSCVDEDEHCEAKFTDAQVKTEFDISSSEQEVPSGSPEEESSMDTESSVSRDKSQKKQVTICLNPKAKKVGRPQKKKKATSAGEKKDRKWYEAIEEGRETAGEVTLSALLNSLDREQPGLVETQRRLSGVLVKFEEAEKKKPKYKVLKNPVLILDPFFVLPSKLLSACIKVLPVSNTQDTAISIDDSQSSKGPRQQRASGKEGVETVLIKDVGSFSRDQIEIFKRVQNMKAAVHSGIDMHRWLVDKGIASLPAGYHGFANQVADEVMATYPYKKIQGLPNLTDYTYVMLYTVSPPEWLTDAAIRAVCWRLTEDYPTCRFAGFQSASPKQKRTRNKENDLVDVSIRTAVQQYIRDDSVQTVMLPLNFDNFHWCCVVIKVTEKRIYSYDPLNQTAYVNACSEIATTLKITGLQDYNVISQNNPLQFDGFSCGVYVCWMFIHKVIPGLHVDMIDTSLTRRRVELFFYLLKGRLLPLEGNTAVASNPDDEEEKMKAPSSEEKPGSDEEVPSTQIAQ</sequence>
<dbReference type="InterPro" id="IPR007527">
    <property type="entry name" value="Znf_SWIM"/>
</dbReference>
<keyword evidence="4" id="KW-0863">Zinc-finger</keyword>
<dbReference type="SUPFAM" id="SSF54001">
    <property type="entry name" value="Cysteine proteinases"/>
    <property type="match status" value="1"/>
</dbReference>
<dbReference type="GO" id="GO:0008234">
    <property type="term" value="F:cysteine-type peptidase activity"/>
    <property type="evidence" value="ECO:0007669"/>
    <property type="project" value="InterPro"/>
</dbReference>
<dbReference type="OMA" id="RILVCHF"/>
<feature type="domain" description="SWIM-type" evidence="7">
    <location>
        <begin position="383"/>
        <end position="415"/>
    </location>
</feature>
<dbReference type="PANTHER" id="PTHR31569">
    <property type="entry name" value="SWIM-TYPE DOMAIN-CONTAINING PROTEIN"/>
    <property type="match status" value="1"/>
</dbReference>
<dbReference type="InterPro" id="IPR048324">
    <property type="entry name" value="ZSWIM1-3_RNaseH-like"/>
</dbReference>
<proteinExistence type="inferred from homology"/>
<dbReference type="Pfam" id="PF21056">
    <property type="entry name" value="ZSWIM1-3_RNaseH-like"/>
    <property type="match status" value="1"/>
</dbReference>
<dbReference type="GeneID" id="20191317"/>
<dbReference type="STRING" id="761204.W2QCM6"/>
<dbReference type="RefSeq" id="XP_008904089.1">
    <property type="nucleotide sequence ID" value="XM_008905841.1"/>
</dbReference>
<feature type="compositionally biased region" description="Basic residues" evidence="5">
    <location>
        <begin position="585"/>
        <end position="598"/>
    </location>
</feature>
<dbReference type="EMBL" id="KI669581">
    <property type="protein sequence ID" value="ETN10933.1"/>
    <property type="molecule type" value="Genomic_DNA"/>
</dbReference>
<dbReference type="InterPro" id="IPR052579">
    <property type="entry name" value="Zinc_finger_SWIM"/>
</dbReference>
<feature type="domain" description="Ubiquitin-like protease family profile" evidence="6">
    <location>
        <begin position="801"/>
        <end position="959"/>
    </location>
</feature>
<feature type="region of interest" description="Disordered" evidence="5">
    <location>
        <begin position="995"/>
        <end position="1031"/>
    </location>
</feature>
<dbReference type="Pfam" id="PF02902">
    <property type="entry name" value="Peptidase_C48"/>
    <property type="match status" value="1"/>
</dbReference>
<organism evidence="8 9">
    <name type="scientific">Phytophthora nicotianae (strain INRA-310)</name>
    <name type="common">Phytophthora parasitica</name>
    <dbReference type="NCBI Taxonomy" id="761204"/>
    <lineage>
        <taxon>Eukaryota</taxon>
        <taxon>Sar</taxon>
        <taxon>Stramenopiles</taxon>
        <taxon>Oomycota</taxon>
        <taxon>Peronosporomycetes</taxon>
        <taxon>Peronosporales</taxon>
        <taxon>Peronosporaceae</taxon>
        <taxon>Phytophthora</taxon>
    </lineage>
</organism>
<dbReference type="GO" id="GO:0008270">
    <property type="term" value="F:zinc ion binding"/>
    <property type="evidence" value="ECO:0007669"/>
    <property type="project" value="UniProtKB-KW"/>
</dbReference>
<evidence type="ECO:0000259" key="6">
    <source>
        <dbReference type="PROSITE" id="PS50600"/>
    </source>
</evidence>
<dbReference type="AlphaFoldDB" id="W2QCM6"/>
<dbReference type="VEuPathDB" id="FungiDB:PPTG_22718"/>
<dbReference type="GO" id="GO:0006508">
    <property type="term" value="P:proteolysis"/>
    <property type="evidence" value="ECO:0007669"/>
    <property type="project" value="UniProtKB-KW"/>
</dbReference>
<dbReference type="InterPro" id="IPR038765">
    <property type="entry name" value="Papain-like_cys_pep_sf"/>
</dbReference>
<evidence type="ECO:0000256" key="5">
    <source>
        <dbReference type="SAM" id="MobiDB-lite"/>
    </source>
</evidence>
<evidence type="ECO:0008006" key="10">
    <source>
        <dbReference type="Google" id="ProtNLM"/>
    </source>
</evidence>
<feature type="compositionally biased region" description="Low complexity" evidence="5">
    <location>
        <begin position="545"/>
        <end position="555"/>
    </location>
</feature>
<evidence type="ECO:0000313" key="8">
    <source>
        <dbReference type="EMBL" id="ETN10933.1"/>
    </source>
</evidence>
<dbReference type="PROSITE" id="PS50600">
    <property type="entry name" value="ULP_PROTEASE"/>
    <property type="match status" value="1"/>
</dbReference>
<reference evidence="8 9" key="2">
    <citation type="submission" date="2013-11" db="EMBL/GenBank/DDBJ databases">
        <title>The Genome Sequence of Phytophthora parasitica INRA-310.</title>
        <authorList>
            <consortium name="The Broad Institute Genomics Platform"/>
            <person name="Russ C."/>
            <person name="Tyler B."/>
            <person name="Panabieres F."/>
            <person name="Shan W."/>
            <person name="Tripathy S."/>
            <person name="Grunwald N."/>
            <person name="Machado M."/>
            <person name="Johnson C.S."/>
            <person name="Arredondo F."/>
            <person name="Hong C."/>
            <person name="Coffey M."/>
            <person name="Young S.K."/>
            <person name="Zeng Q."/>
            <person name="Gargeya S."/>
            <person name="Fitzgerald M."/>
            <person name="Abouelleil A."/>
            <person name="Alvarado L."/>
            <person name="Chapman S.B."/>
            <person name="Gainer-Dewar J."/>
            <person name="Goldberg J."/>
            <person name="Griggs A."/>
            <person name="Gujja S."/>
            <person name="Hansen M."/>
            <person name="Howarth C."/>
            <person name="Imamovic A."/>
            <person name="Ireland A."/>
            <person name="Larimer J."/>
            <person name="McCowan C."/>
            <person name="Murphy C."/>
            <person name="Pearson M."/>
            <person name="Poon T.W."/>
            <person name="Priest M."/>
            <person name="Roberts A."/>
            <person name="Saif S."/>
            <person name="Shea T."/>
            <person name="Sykes S."/>
            <person name="Wortman J."/>
            <person name="Nusbaum C."/>
            <person name="Birren B."/>
        </authorList>
    </citation>
    <scope>NUCLEOTIDE SEQUENCE [LARGE SCALE GENOMIC DNA]</scope>
    <source>
        <strain evidence="8 9">INRA-310</strain>
    </source>
</reference>
<evidence type="ECO:0000256" key="3">
    <source>
        <dbReference type="ARBA" id="ARBA00022801"/>
    </source>
</evidence>
<keyword evidence="4" id="KW-0862">Zinc</keyword>
<feature type="region of interest" description="Disordered" evidence="5">
    <location>
        <begin position="540"/>
        <end position="606"/>
    </location>
</feature>
<gene>
    <name evidence="8" type="ORF">PPTG_22718</name>
</gene>
<evidence type="ECO:0000313" key="9">
    <source>
        <dbReference type="Proteomes" id="UP000018817"/>
    </source>
</evidence>
<dbReference type="Gene3D" id="3.40.395.10">
    <property type="entry name" value="Adenoviral Proteinase, Chain A"/>
    <property type="match status" value="1"/>
</dbReference>
<feature type="compositionally biased region" description="Basic and acidic residues" evidence="5">
    <location>
        <begin position="1007"/>
        <end position="1020"/>
    </location>
</feature>